<proteinExistence type="predicted"/>
<dbReference type="PRINTS" id="PR00463">
    <property type="entry name" value="EP450I"/>
</dbReference>
<dbReference type="EMBL" id="AWUE01018359">
    <property type="protein sequence ID" value="OMO80994.1"/>
    <property type="molecule type" value="Genomic_DNA"/>
</dbReference>
<dbReference type="SUPFAM" id="SSF48264">
    <property type="entry name" value="Cytochrome P450"/>
    <property type="match status" value="1"/>
</dbReference>
<dbReference type="InterPro" id="IPR036396">
    <property type="entry name" value="Cyt_P450_sf"/>
</dbReference>
<comment type="caution">
    <text evidence="2">The sequence shown here is derived from an EMBL/GenBank/DDBJ whole genome shotgun (WGS) entry which is preliminary data.</text>
</comment>
<dbReference type="PANTHER" id="PTHR24299:SF59">
    <property type="entry name" value="CYTOCHROME P450 SUPERFAMILY PROTEIN"/>
    <property type="match status" value="1"/>
</dbReference>
<dbReference type="Gene3D" id="1.10.630.10">
    <property type="entry name" value="Cytochrome P450"/>
    <property type="match status" value="1"/>
</dbReference>
<organism evidence="2 3">
    <name type="scientific">Corchorus olitorius</name>
    <dbReference type="NCBI Taxonomy" id="93759"/>
    <lineage>
        <taxon>Eukaryota</taxon>
        <taxon>Viridiplantae</taxon>
        <taxon>Streptophyta</taxon>
        <taxon>Embryophyta</taxon>
        <taxon>Tracheophyta</taxon>
        <taxon>Spermatophyta</taxon>
        <taxon>Magnoliopsida</taxon>
        <taxon>eudicotyledons</taxon>
        <taxon>Gunneridae</taxon>
        <taxon>Pentapetalae</taxon>
        <taxon>rosids</taxon>
        <taxon>malvids</taxon>
        <taxon>Malvales</taxon>
        <taxon>Malvaceae</taxon>
        <taxon>Grewioideae</taxon>
        <taxon>Apeibeae</taxon>
        <taxon>Corchorus</taxon>
    </lineage>
</organism>
<evidence type="ECO:0000256" key="1">
    <source>
        <dbReference type="SAM" id="SignalP"/>
    </source>
</evidence>
<sequence length="303" mass="34695">MDLLSWLLCLVFLLVLVQALYSITGRSKKLPPGPPTIPIFGNLFQLGDKPHKSLAKLAKTYGDIMTLKLGQKTTIVVSSAAMAKQILQKHDAVFSDRTIPDAFRALQHHQAGMAWLPISMPTWRHLRKICNLQIFTSQKLNANQYLRQRKVEQLVADVHHSCRVGEAVDIGQAAFRTTLNFMSNTIFSFDLADSVDQTAQEFREIVQAIKQELGKPNFGDYFPFLSNLDLQGIRHRMTIHFGKLMNLFDRLIDERLELRKMKDYISTNDLLDNLLDINELHDTTLINHLLLVLTFSPLLNYYF</sequence>
<dbReference type="GO" id="GO:0005506">
    <property type="term" value="F:iron ion binding"/>
    <property type="evidence" value="ECO:0007669"/>
    <property type="project" value="InterPro"/>
</dbReference>
<evidence type="ECO:0000313" key="2">
    <source>
        <dbReference type="EMBL" id="OMO80994.1"/>
    </source>
</evidence>
<dbReference type="Proteomes" id="UP000187203">
    <property type="component" value="Unassembled WGS sequence"/>
</dbReference>
<dbReference type="STRING" id="93759.A0A1R3IEJ9"/>
<gene>
    <name evidence="2" type="ORF">COLO4_23818</name>
</gene>
<dbReference type="GO" id="GO:0016705">
    <property type="term" value="F:oxidoreductase activity, acting on paired donors, with incorporation or reduction of molecular oxygen"/>
    <property type="evidence" value="ECO:0007669"/>
    <property type="project" value="InterPro"/>
</dbReference>
<feature type="signal peptide" evidence="1">
    <location>
        <begin position="1"/>
        <end position="19"/>
    </location>
</feature>
<keyword evidence="1" id="KW-0732">Signal</keyword>
<accession>A0A1R3IEJ9</accession>
<dbReference type="OrthoDB" id="2789670at2759"/>
<dbReference type="GO" id="GO:0004497">
    <property type="term" value="F:monooxygenase activity"/>
    <property type="evidence" value="ECO:0007669"/>
    <property type="project" value="InterPro"/>
</dbReference>
<reference evidence="3" key="1">
    <citation type="submission" date="2013-09" db="EMBL/GenBank/DDBJ databases">
        <title>Corchorus olitorius genome sequencing.</title>
        <authorList>
            <person name="Alam M."/>
            <person name="Haque M.S."/>
            <person name="Islam M.S."/>
            <person name="Emdad E.M."/>
            <person name="Islam M.M."/>
            <person name="Ahmed B."/>
            <person name="Halim A."/>
            <person name="Hossen Q.M.M."/>
            <person name="Hossain M.Z."/>
            <person name="Ahmed R."/>
            <person name="Khan M.M."/>
            <person name="Islam R."/>
            <person name="Rashid M.M."/>
            <person name="Khan S.A."/>
            <person name="Rahman M.S."/>
            <person name="Alam M."/>
            <person name="Yahiya A.S."/>
            <person name="Khan M.S."/>
            <person name="Azam M.S."/>
            <person name="Haque T."/>
            <person name="Lashkar M.Z.H."/>
            <person name="Akhand A.I."/>
            <person name="Morshed G."/>
            <person name="Roy S."/>
            <person name="Uddin K.S."/>
            <person name="Rabeya T."/>
            <person name="Hossain A.S."/>
            <person name="Chowdhury A."/>
            <person name="Snigdha A.R."/>
            <person name="Mortoza M.S."/>
            <person name="Matin S.A."/>
            <person name="Hoque S.M.E."/>
            <person name="Islam M.K."/>
            <person name="Roy D.K."/>
            <person name="Haider R."/>
            <person name="Moosa M.M."/>
            <person name="Elias S.M."/>
            <person name="Hasan A.M."/>
            <person name="Jahan S."/>
            <person name="Shafiuddin M."/>
            <person name="Mahmood N."/>
            <person name="Shommy N.S."/>
        </authorList>
    </citation>
    <scope>NUCLEOTIDE SEQUENCE [LARGE SCALE GENOMIC DNA]</scope>
    <source>
        <strain evidence="3">cv. O-4</strain>
    </source>
</reference>
<evidence type="ECO:0000313" key="3">
    <source>
        <dbReference type="Proteomes" id="UP000187203"/>
    </source>
</evidence>
<feature type="chain" id="PRO_5010174385" evidence="1">
    <location>
        <begin position="20"/>
        <end position="303"/>
    </location>
</feature>
<dbReference type="AlphaFoldDB" id="A0A1R3IEJ9"/>
<name>A0A1R3IEJ9_9ROSI</name>
<dbReference type="InterPro" id="IPR001128">
    <property type="entry name" value="Cyt_P450"/>
</dbReference>
<protein>
    <submittedName>
        <fullName evidence="2">Cytochrome P450</fullName>
    </submittedName>
</protein>
<dbReference type="InterPro" id="IPR002401">
    <property type="entry name" value="Cyt_P450_E_grp-I"/>
</dbReference>
<keyword evidence="3" id="KW-1185">Reference proteome</keyword>
<dbReference type="GO" id="GO:0020037">
    <property type="term" value="F:heme binding"/>
    <property type="evidence" value="ECO:0007669"/>
    <property type="project" value="InterPro"/>
</dbReference>
<dbReference type="Pfam" id="PF00067">
    <property type="entry name" value="p450"/>
    <property type="match status" value="1"/>
</dbReference>
<dbReference type="PANTHER" id="PTHR24299">
    <property type="entry name" value="CYTOCHROME P450 FAMILY 1"/>
    <property type="match status" value="1"/>
</dbReference>